<evidence type="ECO:0000256" key="1">
    <source>
        <dbReference type="SAM" id="Phobius"/>
    </source>
</evidence>
<dbReference type="GeneID" id="24566303"/>
<feature type="transmembrane region" description="Helical" evidence="1">
    <location>
        <begin position="51"/>
        <end position="69"/>
    </location>
</feature>
<feature type="transmembrane region" description="Helical" evidence="1">
    <location>
        <begin position="81"/>
        <end position="99"/>
    </location>
</feature>
<dbReference type="KEGG" id="bbig:BBBOND_0402500"/>
<keyword evidence="1" id="KW-1133">Transmembrane helix</keyword>
<protein>
    <submittedName>
        <fullName evidence="2">Uncharacterized protein</fullName>
    </submittedName>
</protein>
<dbReference type="VEuPathDB" id="PiroplasmaDB:BBBOND_0402500"/>
<accession>A0A061DCF3</accession>
<reference evidence="3" key="1">
    <citation type="journal article" date="2014" name="Nucleic Acids Res.">
        <title>The evolutionary dynamics of variant antigen genes in Babesia reveal a history of genomic innovation underlying host-parasite interaction.</title>
        <authorList>
            <person name="Jackson A.P."/>
            <person name="Otto T.D."/>
            <person name="Darby A."/>
            <person name="Ramaprasad A."/>
            <person name="Xia D."/>
            <person name="Echaide I.E."/>
            <person name="Farber M."/>
            <person name="Gahlot S."/>
            <person name="Gamble J."/>
            <person name="Gupta D."/>
            <person name="Gupta Y."/>
            <person name="Jackson L."/>
            <person name="Malandrin L."/>
            <person name="Malas T.B."/>
            <person name="Moussa E."/>
            <person name="Nair M."/>
            <person name="Reid A.J."/>
            <person name="Sanders M."/>
            <person name="Sharma J."/>
            <person name="Tracey A."/>
            <person name="Quail M.A."/>
            <person name="Weir W."/>
            <person name="Wastling J.M."/>
            <person name="Hall N."/>
            <person name="Willadsen P."/>
            <person name="Lingelbach K."/>
            <person name="Shiels B."/>
            <person name="Tait A."/>
            <person name="Berriman M."/>
            <person name="Allred D.R."/>
            <person name="Pain A."/>
        </authorList>
    </citation>
    <scope>NUCLEOTIDE SEQUENCE [LARGE SCALE GENOMIC DNA]</scope>
    <source>
        <strain evidence="3">Bond</strain>
    </source>
</reference>
<evidence type="ECO:0000313" key="3">
    <source>
        <dbReference type="Proteomes" id="UP000033188"/>
    </source>
</evidence>
<dbReference type="Proteomes" id="UP000033188">
    <property type="component" value="Chromosome 4"/>
</dbReference>
<dbReference type="AlphaFoldDB" id="A0A061DCF3"/>
<dbReference type="OMA" id="LMHYLGC"/>
<proteinExistence type="predicted"/>
<dbReference type="EMBL" id="LK391710">
    <property type="protein sequence ID" value="CDR97762.1"/>
    <property type="molecule type" value="Genomic_DNA"/>
</dbReference>
<keyword evidence="1" id="KW-0472">Membrane</keyword>
<organism evidence="2 3">
    <name type="scientific">Babesia bigemina</name>
    <dbReference type="NCBI Taxonomy" id="5866"/>
    <lineage>
        <taxon>Eukaryota</taxon>
        <taxon>Sar</taxon>
        <taxon>Alveolata</taxon>
        <taxon>Apicomplexa</taxon>
        <taxon>Aconoidasida</taxon>
        <taxon>Piroplasmida</taxon>
        <taxon>Babesiidae</taxon>
        <taxon>Babesia</taxon>
    </lineage>
</organism>
<keyword evidence="3" id="KW-1185">Reference proteome</keyword>
<gene>
    <name evidence="2" type="ORF">BBBOND_0402500</name>
</gene>
<name>A0A061DCF3_BABBI</name>
<dbReference type="OrthoDB" id="10410663at2759"/>
<dbReference type="RefSeq" id="XP_012769948.1">
    <property type="nucleotide sequence ID" value="XM_012914494.1"/>
</dbReference>
<sequence length="113" mass="12042">MGLLFGGCLVGERYRRSDPALSKSIIIGEIHLLSSYLAFTCGLRSGLMHYLGCGIIPISSVSGVLAAAFVSGNADVAERTVLHILGGCFAVCAGNEMLAARFNMSPRWYAPFR</sequence>
<keyword evidence="1" id="KW-0812">Transmembrane</keyword>
<evidence type="ECO:0000313" key="2">
    <source>
        <dbReference type="EMBL" id="CDR97762.1"/>
    </source>
</evidence>